<accession>A0ABW2K8U6</accession>
<dbReference type="CDD" id="cd05401">
    <property type="entry name" value="NT_GlnE_GlnD_like"/>
    <property type="match status" value="1"/>
</dbReference>
<keyword evidence="4" id="KW-1185">Reference proteome</keyword>
<evidence type="ECO:0000259" key="1">
    <source>
        <dbReference type="Pfam" id="PF03445"/>
    </source>
</evidence>
<comment type="caution">
    <text evidence="3">The sequence shown here is derived from an EMBL/GenBank/DDBJ whole genome shotgun (WGS) entry which is preliminary data.</text>
</comment>
<dbReference type="Pfam" id="PF10335">
    <property type="entry name" value="DUF294_C"/>
    <property type="match status" value="1"/>
</dbReference>
<feature type="domain" description="DUF294" evidence="2">
    <location>
        <begin position="180"/>
        <end position="308"/>
    </location>
</feature>
<feature type="domain" description="Protein-PII uridylyltransferase N-terminal" evidence="1">
    <location>
        <begin position="26"/>
        <end position="139"/>
    </location>
</feature>
<name>A0ABW2K8U6_9BACI</name>
<dbReference type="InterPro" id="IPR005105">
    <property type="entry name" value="GlnD_Uridyltrans_N"/>
</dbReference>
<reference evidence="4" key="1">
    <citation type="journal article" date="2019" name="Int. J. Syst. Evol. Microbiol.">
        <title>The Global Catalogue of Microorganisms (GCM) 10K type strain sequencing project: providing services to taxonomists for standard genome sequencing and annotation.</title>
        <authorList>
            <consortium name="The Broad Institute Genomics Platform"/>
            <consortium name="The Broad Institute Genome Sequencing Center for Infectious Disease"/>
            <person name="Wu L."/>
            <person name="Ma J."/>
        </authorList>
    </citation>
    <scope>NUCLEOTIDE SEQUENCE [LARGE SCALE GENOMIC DNA]</scope>
    <source>
        <strain evidence="4">CCUG 73951</strain>
    </source>
</reference>
<sequence length="322" mass="37581">MFNTYEGLKQWRKDTIRSVADDHFQLNAFHDQLMYQTVTIAMDKIEREQGNPPAPFAFFVMGSAGRFEQSVWSDQDHGIVFDGNENVQHYFLNLGEEVSRGLAVVGYEWCEGQVMASNPMWCRSTVSFQAQNSDWLDEASWQSLRNFSILFDSRVLYGKEELLERVKHEAFSRLEKHPSLYARLVDNFEFIKKGVGVFGQLLPDQRQGMKGDIHLKETAYFPYVNALRILALRSGTTAAPTISRFEALKDTYPFIVEYEKDFRHLLDFRLRFRQGAENYEKVHLLPIDHLSKEEKLELKYLIKRGKQLFAKSKSIVRKELKL</sequence>
<evidence type="ECO:0000259" key="2">
    <source>
        <dbReference type="Pfam" id="PF10335"/>
    </source>
</evidence>
<dbReference type="RefSeq" id="WP_289214922.1">
    <property type="nucleotide sequence ID" value="NZ_JAPVRC010000002.1"/>
</dbReference>
<organism evidence="3 4">
    <name type="scientific">Halobacillus campisalis</name>
    <dbReference type="NCBI Taxonomy" id="435909"/>
    <lineage>
        <taxon>Bacteria</taxon>
        <taxon>Bacillati</taxon>
        <taxon>Bacillota</taxon>
        <taxon>Bacilli</taxon>
        <taxon>Bacillales</taxon>
        <taxon>Bacillaceae</taxon>
        <taxon>Halobacillus</taxon>
    </lineage>
</organism>
<dbReference type="InterPro" id="IPR018821">
    <property type="entry name" value="DUF294_put_nucleoTrafse_sb-bd"/>
</dbReference>
<evidence type="ECO:0000313" key="4">
    <source>
        <dbReference type="Proteomes" id="UP001596494"/>
    </source>
</evidence>
<dbReference type="Pfam" id="PF03445">
    <property type="entry name" value="DUF294"/>
    <property type="match status" value="1"/>
</dbReference>
<gene>
    <name evidence="3" type="ORF">ACFQMN_16900</name>
</gene>
<dbReference type="Proteomes" id="UP001596494">
    <property type="component" value="Unassembled WGS sequence"/>
</dbReference>
<proteinExistence type="predicted"/>
<dbReference type="EMBL" id="JBHTBY010000017">
    <property type="protein sequence ID" value="MFC7322544.1"/>
    <property type="molecule type" value="Genomic_DNA"/>
</dbReference>
<evidence type="ECO:0000313" key="3">
    <source>
        <dbReference type="EMBL" id="MFC7322544.1"/>
    </source>
</evidence>
<protein>
    <submittedName>
        <fullName evidence="3">DUF294 nucleotidyltransferase-like domain-containing protein</fullName>
    </submittedName>
</protein>